<dbReference type="InterPro" id="IPR051267">
    <property type="entry name" value="STEAP_metalloreductase"/>
</dbReference>
<dbReference type="InterPro" id="IPR028939">
    <property type="entry name" value="P5C_Rdtase_cat_N"/>
</dbReference>
<dbReference type="SUPFAM" id="SSF51735">
    <property type="entry name" value="NAD(P)-binding Rossmann-fold domains"/>
    <property type="match status" value="1"/>
</dbReference>
<proteinExistence type="predicted"/>
<dbReference type="GO" id="GO:0016491">
    <property type="term" value="F:oxidoreductase activity"/>
    <property type="evidence" value="ECO:0007669"/>
    <property type="project" value="UniProtKB-KW"/>
</dbReference>
<name>I2GHH7_9BACT</name>
<dbReference type="PANTHER" id="PTHR14239">
    <property type="entry name" value="DUDULIN-RELATED"/>
    <property type="match status" value="1"/>
</dbReference>
<dbReference type="RefSeq" id="WP_009281936.1">
    <property type="nucleotide sequence ID" value="NZ_CAIT01000006.1"/>
</dbReference>
<dbReference type="InterPro" id="IPR036291">
    <property type="entry name" value="NAD(P)-bd_dom_sf"/>
</dbReference>
<dbReference type="Gene3D" id="3.40.50.720">
    <property type="entry name" value="NAD(P)-binding Rossmann-like Domain"/>
    <property type="match status" value="1"/>
</dbReference>
<dbReference type="STRING" id="1185876.BN8_02442"/>
<reference evidence="3 4" key="1">
    <citation type="journal article" date="2012" name="J. Bacteriol.">
        <title>Genome Sequence of the Filamentous Bacterium Fibrisoma limi BUZ 3T.</title>
        <authorList>
            <person name="Filippini M."/>
            <person name="Qi W."/>
            <person name="Jaenicke S."/>
            <person name="Goesmann A."/>
            <person name="Smits T.H."/>
            <person name="Bagheri H.C."/>
        </authorList>
    </citation>
    <scope>NUCLEOTIDE SEQUENCE [LARGE SCALE GENOMIC DNA]</scope>
    <source>
        <strain evidence="4">BUZ 3T</strain>
    </source>
</reference>
<feature type="domain" description="Pyrroline-5-carboxylate reductase catalytic N-terminal" evidence="2">
    <location>
        <begin position="2"/>
        <end position="107"/>
    </location>
</feature>
<dbReference type="Proteomes" id="UP000009309">
    <property type="component" value="Unassembled WGS sequence"/>
</dbReference>
<organism evidence="3 4">
    <name type="scientific">Fibrisoma limi BUZ 3</name>
    <dbReference type="NCBI Taxonomy" id="1185876"/>
    <lineage>
        <taxon>Bacteria</taxon>
        <taxon>Pseudomonadati</taxon>
        <taxon>Bacteroidota</taxon>
        <taxon>Cytophagia</taxon>
        <taxon>Cytophagales</taxon>
        <taxon>Spirosomataceae</taxon>
        <taxon>Fibrisoma</taxon>
    </lineage>
</organism>
<dbReference type="Pfam" id="PF03807">
    <property type="entry name" value="F420_oxidored"/>
    <property type="match status" value="1"/>
</dbReference>
<evidence type="ECO:0000256" key="1">
    <source>
        <dbReference type="ARBA" id="ARBA00023002"/>
    </source>
</evidence>
<evidence type="ECO:0000313" key="3">
    <source>
        <dbReference type="EMBL" id="CCH53352.1"/>
    </source>
</evidence>
<protein>
    <submittedName>
        <fullName evidence="3">Metalloreductase STEAP3</fullName>
    </submittedName>
</protein>
<sequence length="228" mass="24142">MTIGILGTGMVGQILATALFARGNQVMMGTRNVADTLAKPGNAGRGMASFSDWHQKNSGIQVGTFAEAAAFGEILINATSGMASLAALEAAGVDNLGDKVLIDISNPLDFSKGMPPTLSVVNDDSLGEVLQRQFPRVKVVKTLNTMTAALMVNPAAVPGRHNVFVSGNDVDAKATVKTFLTDQFGWTPDSIIDMGDITTARGTEQLLPIWIRLYGVLQTPMFNFAIVK</sequence>
<accession>I2GHH7</accession>
<dbReference type="OrthoDB" id="9786864at2"/>
<dbReference type="EMBL" id="CAIT01000006">
    <property type="protein sequence ID" value="CCH53352.1"/>
    <property type="molecule type" value="Genomic_DNA"/>
</dbReference>
<keyword evidence="1" id="KW-0560">Oxidoreductase</keyword>
<evidence type="ECO:0000313" key="4">
    <source>
        <dbReference type="Proteomes" id="UP000009309"/>
    </source>
</evidence>
<dbReference type="AlphaFoldDB" id="I2GHH7"/>
<gene>
    <name evidence="3" type="ORF">BN8_02442</name>
</gene>
<keyword evidence="4" id="KW-1185">Reference proteome</keyword>
<comment type="caution">
    <text evidence="3">The sequence shown here is derived from an EMBL/GenBank/DDBJ whole genome shotgun (WGS) entry which is preliminary data.</text>
</comment>
<evidence type="ECO:0000259" key="2">
    <source>
        <dbReference type="Pfam" id="PF03807"/>
    </source>
</evidence>
<dbReference type="eggNOG" id="COG2085">
    <property type="taxonomic scope" value="Bacteria"/>
</dbReference>